<dbReference type="Pfam" id="PF13796">
    <property type="entry name" value="Sensor"/>
    <property type="match status" value="1"/>
</dbReference>
<accession>A0ABP9RTB7</accession>
<sequence length="265" mass="29021">MTHPRTGSPMTRLIHQLGTDSAYVIVGFPIALVGLIATLPLFVLGVGTIVTVVGFPLIAGALFAARRIADLARLRLRAVTREPSPRPAYRSAPAGSGFWRRIFAPLRDVQSWLDLIHAVFGWILSTISFVFTIAWWAVALGGITSVIWERYIPNPTDEHDLNHLLRISDTLSGRVGLYTVIGLFFMITLPLVVRVAALVPAHFGRALLTGIAEVQNRISGLEQQQRDSAVAAEWTALHRLQREIREGQQQALAGLPRTSDGHASS</sequence>
<protein>
    <recommendedName>
        <fullName evidence="2">Putative sensor domain-containing protein</fullName>
    </recommendedName>
</protein>
<evidence type="ECO:0000313" key="3">
    <source>
        <dbReference type="EMBL" id="GAA5186782.1"/>
    </source>
</evidence>
<dbReference type="EMBL" id="BAABJQ010000008">
    <property type="protein sequence ID" value="GAA5186782.1"/>
    <property type="molecule type" value="Genomic_DNA"/>
</dbReference>
<feature type="transmembrane region" description="Helical" evidence="1">
    <location>
        <begin position="21"/>
        <end position="43"/>
    </location>
</feature>
<dbReference type="RefSeq" id="WP_345630612.1">
    <property type="nucleotide sequence ID" value="NZ_BAABJQ010000008.1"/>
</dbReference>
<comment type="caution">
    <text evidence="3">The sequence shown here is derived from an EMBL/GenBank/DDBJ whole genome shotgun (WGS) entry which is preliminary data.</text>
</comment>
<organism evidence="3 4">
    <name type="scientific">Rugosimonospora acidiphila</name>
    <dbReference type="NCBI Taxonomy" id="556531"/>
    <lineage>
        <taxon>Bacteria</taxon>
        <taxon>Bacillati</taxon>
        <taxon>Actinomycetota</taxon>
        <taxon>Actinomycetes</taxon>
        <taxon>Micromonosporales</taxon>
        <taxon>Micromonosporaceae</taxon>
        <taxon>Rugosimonospora</taxon>
    </lineage>
</organism>
<feature type="domain" description="Putative sensor" evidence="2">
    <location>
        <begin position="23"/>
        <end position="208"/>
    </location>
</feature>
<keyword evidence="1" id="KW-0812">Transmembrane</keyword>
<feature type="transmembrane region" description="Helical" evidence="1">
    <location>
        <begin position="115"/>
        <end position="138"/>
    </location>
</feature>
<keyword evidence="1" id="KW-0472">Membrane</keyword>
<name>A0ABP9RTB7_9ACTN</name>
<feature type="transmembrane region" description="Helical" evidence="1">
    <location>
        <begin position="175"/>
        <end position="197"/>
    </location>
</feature>
<evidence type="ECO:0000259" key="2">
    <source>
        <dbReference type="Pfam" id="PF13796"/>
    </source>
</evidence>
<keyword evidence="1" id="KW-1133">Transmembrane helix</keyword>
<reference evidence="4" key="1">
    <citation type="journal article" date="2019" name="Int. J. Syst. Evol. Microbiol.">
        <title>The Global Catalogue of Microorganisms (GCM) 10K type strain sequencing project: providing services to taxonomists for standard genome sequencing and annotation.</title>
        <authorList>
            <consortium name="The Broad Institute Genomics Platform"/>
            <consortium name="The Broad Institute Genome Sequencing Center for Infectious Disease"/>
            <person name="Wu L."/>
            <person name="Ma J."/>
        </authorList>
    </citation>
    <scope>NUCLEOTIDE SEQUENCE [LARGE SCALE GENOMIC DNA]</scope>
    <source>
        <strain evidence="4">JCM 18304</strain>
    </source>
</reference>
<evidence type="ECO:0000313" key="4">
    <source>
        <dbReference type="Proteomes" id="UP001501570"/>
    </source>
</evidence>
<keyword evidence="4" id="KW-1185">Reference proteome</keyword>
<feature type="transmembrane region" description="Helical" evidence="1">
    <location>
        <begin position="49"/>
        <end position="69"/>
    </location>
</feature>
<gene>
    <name evidence="3" type="ORF">GCM10023322_33780</name>
</gene>
<proteinExistence type="predicted"/>
<evidence type="ECO:0000256" key="1">
    <source>
        <dbReference type="SAM" id="Phobius"/>
    </source>
</evidence>
<dbReference type="InterPro" id="IPR025828">
    <property type="entry name" value="Put_sensor_dom"/>
</dbReference>
<dbReference type="Proteomes" id="UP001501570">
    <property type="component" value="Unassembled WGS sequence"/>
</dbReference>